<evidence type="ECO:0000256" key="1">
    <source>
        <dbReference type="SAM" id="Coils"/>
    </source>
</evidence>
<organism evidence="5">
    <name type="scientific">Anisakis simplex</name>
    <name type="common">Herring worm</name>
    <dbReference type="NCBI Taxonomy" id="6269"/>
    <lineage>
        <taxon>Eukaryota</taxon>
        <taxon>Metazoa</taxon>
        <taxon>Ecdysozoa</taxon>
        <taxon>Nematoda</taxon>
        <taxon>Chromadorea</taxon>
        <taxon>Rhabditida</taxon>
        <taxon>Spirurina</taxon>
        <taxon>Ascaridomorpha</taxon>
        <taxon>Ascaridoidea</taxon>
        <taxon>Anisakidae</taxon>
        <taxon>Anisakis</taxon>
        <taxon>Anisakis simplex complex</taxon>
    </lineage>
</organism>
<dbReference type="WBParaSite" id="ASIM_0000830101-mRNA-1">
    <property type="protein sequence ID" value="ASIM_0000830101-mRNA-1"/>
    <property type="gene ID" value="ASIM_0000830101"/>
</dbReference>
<evidence type="ECO:0000313" key="4">
    <source>
        <dbReference type="Proteomes" id="UP000267096"/>
    </source>
</evidence>
<evidence type="ECO:0000313" key="3">
    <source>
        <dbReference type="EMBL" id="VDK30702.1"/>
    </source>
</evidence>
<name>A0A0M3JKX4_ANISI</name>
<evidence type="ECO:0000313" key="5">
    <source>
        <dbReference type="WBParaSite" id="ASIM_0000830101-mRNA-1"/>
    </source>
</evidence>
<gene>
    <name evidence="3" type="ORF">ASIM_LOCUS8059</name>
</gene>
<feature type="coiled-coil region" evidence="1">
    <location>
        <begin position="2"/>
        <end position="40"/>
    </location>
</feature>
<accession>A0A0M3JKX4</accession>
<dbReference type="AlphaFoldDB" id="A0A0M3JKX4"/>
<reference evidence="3 4" key="2">
    <citation type="submission" date="2018-11" db="EMBL/GenBank/DDBJ databases">
        <authorList>
            <consortium name="Pathogen Informatics"/>
        </authorList>
    </citation>
    <scope>NUCLEOTIDE SEQUENCE [LARGE SCALE GENOMIC DNA]</scope>
</reference>
<proteinExistence type="predicted"/>
<keyword evidence="4" id="KW-1185">Reference proteome</keyword>
<feature type="region of interest" description="Disordered" evidence="2">
    <location>
        <begin position="49"/>
        <end position="76"/>
    </location>
</feature>
<feature type="compositionally biased region" description="Polar residues" evidence="2">
    <location>
        <begin position="51"/>
        <end position="62"/>
    </location>
</feature>
<dbReference type="EMBL" id="UYRR01020896">
    <property type="protein sequence ID" value="VDK30702.1"/>
    <property type="molecule type" value="Genomic_DNA"/>
</dbReference>
<evidence type="ECO:0000256" key="2">
    <source>
        <dbReference type="SAM" id="MobiDB-lite"/>
    </source>
</evidence>
<sequence length="76" mass="8664">MKVNNQLELDRLKAELSNLEAKYQNELDDERDQFNQARKRRLEAAILTPKMASNQPEGTLQRGQKGPGDVEVLPSQ</sequence>
<protein>
    <submittedName>
        <fullName evidence="5">Ezrin</fullName>
    </submittedName>
</protein>
<dbReference type="Proteomes" id="UP000267096">
    <property type="component" value="Unassembled WGS sequence"/>
</dbReference>
<keyword evidence="1" id="KW-0175">Coiled coil</keyword>
<reference evidence="5" key="1">
    <citation type="submission" date="2017-02" db="UniProtKB">
        <authorList>
            <consortium name="WormBaseParasite"/>
        </authorList>
    </citation>
    <scope>IDENTIFICATION</scope>
</reference>